<accession>A0A7K1G9M1</accession>
<sequence>MLTNCSDDDAPINPLINSGLIGEWEISARGINNVSSTEALCCETIKFMEDSNELDSIGKYTFNDTSGIITDGVFTLDIENNGLLYTTVNNNSYT</sequence>
<proteinExistence type="predicted"/>
<name>A0A7K1G9M1_9FLAO</name>
<keyword evidence="2" id="KW-1185">Reference proteome</keyword>
<gene>
    <name evidence="1" type="ORF">F1003_02915</name>
</gene>
<protein>
    <recommendedName>
        <fullName evidence="3">Lipocalin-like domain-containing protein</fullName>
    </recommendedName>
</protein>
<dbReference type="EMBL" id="WJYA01000003">
    <property type="protein sequence ID" value="MTE25873.1"/>
    <property type="molecule type" value="Genomic_DNA"/>
</dbReference>
<reference evidence="1 2" key="1">
    <citation type="submission" date="2019-11" db="EMBL/GenBank/DDBJ databases">
        <title>Winogradskyella ouciana sp. nov., isolated from the hadal seawater of the Mariana Trench.</title>
        <authorList>
            <person name="Liu R."/>
        </authorList>
    </citation>
    <scope>NUCLEOTIDE SEQUENCE [LARGE SCALE GENOMIC DNA]</scope>
    <source>
        <strain evidence="1 2">ZXX205</strain>
    </source>
</reference>
<evidence type="ECO:0008006" key="3">
    <source>
        <dbReference type="Google" id="ProtNLM"/>
    </source>
</evidence>
<evidence type="ECO:0000313" key="1">
    <source>
        <dbReference type="EMBL" id="MTE25873.1"/>
    </source>
</evidence>
<dbReference type="AlphaFoldDB" id="A0A7K1G9M1"/>
<comment type="caution">
    <text evidence="1">The sequence shown here is derived from an EMBL/GenBank/DDBJ whole genome shotgun (WGS) entry which is preliminary data.</text>
</comment>
<organism evidence="1 2">
    <name type="scientific">Winogradskyella ouciana</name>
    <dbReference type="NCBI Taxonomy" id="2608631"/>
    <lineage>
        <taxon>Bacteria</taxon>
        <taxon>Pseudomonadati</taxon>
        <taxon>Bacteroidota</taxon>
        <taxon>Flavobacteriia</taxon>
        <taxon>Flavobacteriales</taxon>
        <taxon>Flavobacteriaceae</taxon>
        <taxon>Winogradskyella</taxon>
    </lineage>
</organism>
<evidence type="ECO:0000313" key="2">
    <source>
        <dbReference type="Proteomes" id="UP000447545"/>
    </source>
</evidence>
<dbReference type="Proteomes" id="UP000447545">
    <property type="component" value="Unassembled WGS sequence"/>
</dbReference>
<dbReference type="RefSeq" id="WP_155087718.1">
    <property type="nucleotide sequence ID" value="NZ_WJYA01000003.1"/>
</dbReference>